<dbReference type="Gene3D" id="3.40.710.10">
    <property type="entry name" value="DD-peptidase/beta-lactamase superfamily"/>
    <property type="match status" value="1"/>
</dbReference>
<dbReference type="Proteomes" id="UP000190042">
    <property type="component" value="Unassembled WGS sequence"/>
</dbReference>
<dbReference type="EMBL" id="FUYJ01000012">
    <property type="protein sequence ID" value="SKB07242.1"/>
    <property type="molecule type" value="Genomic_DNA"/>
</dbReference>
<keyword evidence="4" id="KW-0645">Protease</keyword>
<dbReference type="GO" id="GO:0006508">
    <property type="term" value="P:proteolysis"/>
    <property type="evidence" value="ECO:0007669"/>
    <property type="project" value="InterPro"/>
</dbReference>
<organism evidence="4 5">
    <name type="scientific">Sporosarcina newyorkensis</name>
    <dbReference type="NCBI Taxonomy" id="759851"/>
    <lineage>
        <taxon>Bacteria</taxon>
        <taxon>Bacillati</taxon>
        <taxon>Bacillota</taxon>
        <taxon>Bacilli</taxon>
        <taxon>Bacillales</taxon>
        <taxon>Caryophanaceae</taxon>
        <taxon>Sporosarcina</taxon>
    </lineage>
</organism>
<dbReference type="AlphaFoldDB" id="A0A1T4YZQ0"/>
<comment type="similarity">
    <text evidence="1">Belongs to the peptidase S13 family.</text>
</comment>
<keyword evidence="2" id="KW-0378">Hydrolase</keyword>
<dbReference type="PANTHER" id="PTHR30023">
    <property type="entry name" value="D-ALANYL-D-ALANINE CARBOXYPEPTIDASE"/>
    <property type="match status" value="1"/>
</dbReference>
<feature type="chain" id="PRO_5039356576" evidence="3">
    <location>
        <begin position="23"/>
        <end position="496"/>
    </location>
</feature>
<dbReference type="InterPro" id="IPR000667">
    <property type="entry name" value="Peptidase_S13"/>
</dbReference>
<feature type="signal peptide" evidence="3">
    <location>
        <begin position="1"/>
        <end position="22"/>
    </location>
</feature>
<dbReference type="Pfam" id="PF02113">
    <property type="entry name" value="Peptidase_S13"/>
    <property type="match status" value="1"/>
</dbReference>
<dbReference type="PANTHER" id="PTHR30023:SF0">
    <property type="entry name" value="PENICILLIN-SENSITIVE CARBOXYPEPTIDASE A"/>
    <property type="match status" value="1"/>
</dbReference>
<dbReference type="GO" id="GO:0000270">
    <property type="term" value="P:peptidoglycan metabolic process"/>
    <property type="evidence" value="ECO:0007669"/>
    <property type="project" value="TreeGrafter"/>
</dbReference>
<gene>
    <name evidence="4" type="ORF">SAMN04244570_0346</name>
</gene>
<evidence type="ECO:0000256" key="1">
    <source>
        <dbReference type="ARBA" id="ARBA00006096"/>
    </source>
</evidence>
<protein>
    <submittedName>
        <fullName evidence="4">D-alanyl-D-alanine carboxypeptidase / D-alanyl-D-alanine-endopeptidase (Penicillin-binding protein 4)</fullName>
    </submittedName>
</protein>
<dbReference type="Gene3D" id="3.50.80.20">
    <property type="entry name" value="D-Ala-D-Ala carboxypeptidase C, peptidase S13"/>
    <property type="match status" value="1"/>
</dbReference>
<keyword evidence="5" id="KW-1185">Reference proteome</keyword>
<dbReference type="SUPFAM" id="SSF56601">
    <property type="entry name" value="beta-lactamase/transpeptidase-like"/>
    <property type="match status" value="1"/>
</dbReference>
<keyword evidence="3" id="KW-0732">Signal</keyword>
<reference evidence="5" key="1">
    <citation type="submission" date="2017-02" db="EMBL/GenBank/DDBJ databases">
        <authorList>
            <person name="Varghese N."/>
            <person name="Submissions S."/>
        </authorList>
    </citation>
    <scope>NUCLEOTIDE SEQUENCE [LARGE SCALE GENOMIC DNA]</scope>
    <source>
        <strain evidence="5">DSM 23966</strain>
    </source>
</reference>
<dbReference type="PRINTS" id="PR00922">
    <property type="entry name" value="DADACBPTASE3"/>
</dbReference>
<name>A0A1T4YZQ0_9BACL</name>
<evidence type="ECO:0000313" key="4">
    <source>
        <dbReference type="EMBL" id="SKB07242.1"/>
    </source>
</evidence>
<dbReference type="NCBIfam" id="TIGR00666">
    <property type="entry name" value="PBP4"/>
    <property type="match status" value="1"/>
</dbReference>
<accession>A0A1T4YZQ0</accession>
<dbReference type="RefSeq" id="WP_078818813.1">
    <property type="nucleotide sequence ID" value="NZ_FUYJ01000012.1"/>
</dbReference>
<keyword evidence="4" id="KW-0121">Carboxypeptidase</keyword>
<dbReference type="InterPro" id="IPR012338">
    <property type="entry name" value="Beta-lactam/transpept-like"/>
</dbReference>
<dbReference type="GO" id="GO:0004185">
    <property type="term" value="F:serine-type carboxypeptidase activity"/>
    <property type="evidence" value="ECO:0007669"/>
    <property type="project" value="InterPro"/>
</dbReference>
<evidence type="ECO:0000313" key="5">
    <source>
        <dbReference type="Proteomes" id="UP000190042"/>
    </source>
</evidence>
<evidence type="ECO:0000256" key="2">
    <source>
        <dbReference type="ARBA" id="ARBA00022801"/>
    </source>
</evidence>
<evidence type="ECO:0000256" key="3">
    <source>
        <dbReference type="SAM" id="SignalP"/>
    </source>
</evidence>
<proteinExistence type="inferred from homology"/>
<sequence length="496" mass="54055">MNRKKTQRRLSKWLLGAVLVSASVYTPITGGQAVAAEQSYKAMEAGINQVITSQRMRGTKSSIVVREADSNKIVYQYRADQGVTPASNVKVLTATTALEVLGEDYTFQTDVLASGPVKNGVLNGQLYLRGTGDPTLMERDLQQLAKEVRQSGIKSITGNIVADDTWFDTKRLSPGIYKSDETHYYAAQISALTLSPNEDYDAGTTIVQAKPTKNGKPAAVTLTPHTNIVKVVNRTRTVPKGKPNTVTMARQYGTNTIIVSGNIPVNSSGKRQWVTVSNPSAYTADVFKRALAKQGISFSKTTKVSRSKTPANAQLLATKKSMSLYYLMMPFMKLSNNAHAEILAKSMGRAVYNEGSWDAGLRVMRETVQKDGISLKGIYLEDASGMSHKNKIPSEKISEVLFEAQTKPWYPTFERSLPVAGINDRMLGGTLRNRLTSPLVKGKVLAKTGSLNHTDALSGYVKTKSGEELIFSILTEGVKSTAKPDIDKMVQVMAAQ</sequence>